<organism evidence="2 3">
    <name type="scientific">Xylella fastidiosa (strain 9a5c)</name>
    <dbReference type="NCBI Taxonomy" id="160492"/>
    <lineage>
        <taxon>Bacteria</taxon>
        <taxon>Pseudomonadati</taxon>
        <taxon>Pseudomonadota</taxon>
        <taxon>Gammaproteobacteria</taxon>
        <taxon>Lysobacterales</taxon>
        <taxon>Lysobacteraceae</taxon>
        <taxon>Xylella</taxon>
    </lineage>
</organism>
<dbReference type="HOGENOM" id="CLU_083053_4_1_6"/>
<evidence type="ECO:0000313" key="3">
    <source>
        <dbReference type="Proteomes" id="UP000000812"/>
    </source>
</evidence>
<dbReference type="STRING" id="160492.XF_0101"/>
<reference evidence="2 3" key="1">
    <citation type="journal article" date="2000" name="Nature">
        <title>The genome sequence of the plant pathogen Xylella fastidiosa.</title>
        <authorList>
            <person name="Simpson A.J."/>
            <person name="Reinach F.C."/>
            <person name="Arruda P."/>
            <person name="Abreu F.A."/>
            <person name="Acencio M."/>
            <person name="Alvarenga R."/>
            <person name="Alves L.M."/>
            <person name="Araya J.E."/>
            <person name="Baia G.S."/>
            <person name="Baptista C.S."/>
            <person name="Barros M.H."/>
            <person name="Bonaccorsi E.D."/>
            <person name="Bordin S."/>
            <person name="Bove J.M."/>
            <person name="Briones M.R."/>
            <person name="Bueno M.R."/>
            <person name="Camargo A.A."/>
            <person name="Camargo L.E."/>
            <person name="Carraro D.M."/>
            <person name="Carrer H."/>
            <person name="Colauto N.B."/>
            <person name="Colombo C."/>
            <person name="Costa F.F."/>
            <person name="Costa M.C."/>
            <person name="Costa-Neto C.M."/>
            <person name="Coutinho L.L."/>
            <person name="Cristofani M."/>
            <person name="Dias-Neto E."/>
            <person name="Docena C."/>
            <person name="El-Dorry H."/>
            <person name="Facincani A.P."/>
            <person name="Ferreira A.J."/>
            <person name="Ferreira V.C."/>
            <person name="Ferro J.A."/>
            <person name="Fraga J.S."/>
            <person name="Franca S.C."/>
            <person name="Franco M.C."/>
            <person name="Frohme M."/>
            <person name="Furlan L.R."/>
            <person name="Garnier M."/>
            <person name="Goldman G.H."/>
            <person name="Goldman M.H."/>
            <person name="Gomes S.L."/>
            <person name="Gruber A."/>
            <person name="Ho P.L."/>
            <person name="Hoheisel J.D."/>
            <person name="Junqueira M.L."/>
            <person name="Kemper E.L."/>
            <person name="Kitajima J.P."/>
            <person name="Krieger J.E."/>
            <person name="Kuramae E.E."/>
            <person name="Laigret F."/>
            <person name="Lambais M.R."/>
            <person name="Leite L.C."/>
            <person name="Lemos E.G."/>
            <person name="Lemos M.V."/>
            <person name="Lopes S.A."/>
            <person name="Lopes C.R."/>
            <person name="Machado J.A."/>
            <person name="Machado M.A."/>
            <person name="Madeira A.M."/>
            <person name="Madeira H.M."/>
            <person name="Marino C.L."/>
            <person name="Marques M.V."/>
            <person name="Martins E.A."/>
            <person name="Martins E.M."/>
            <person name="Matsukuma A.Y."/>
            <person name="Menck C.F."/>
            <person name="Miracca E.C."/>
            <person name="Miyaki C.Y."/>
            <person name="Monteriro-Vitorello C.B."/>
            <person name="Moon D.H."/>
            <person name="Nagai M.A."/>
            <person name="Nascimento A.L."/>
            <person name="Netto L.E."/>
            <person name="Nhani A.Jr."/>
            <person name="Nobrega F.G."/>
            <person name="Nunes L.R."/>
            <person name="Oliveira M.A."/>
            <person name="de Oliveira M.C."/>
            <person name="de Oliveira R.C."/>
            <person name="Palmieri D.A."/>
            <person name="Paris A."/>
            <person name="Peixoto B.R."/>
            <person name="Pereira G.A."/>
            <person name="Pereira H.A.Jr."/>
            <person name="Pesquero J.B."/>
            <person name="Quaggio R.B."/>
            <person name="Roberto P.G."/>
            <person name="Rodrigues V."/>
            <person name="de M Rosa A.J."/>
            <person name="de Rosa V.E.Jr."/>
            <person name="de Sa R.G."/>
            <person name="Santelli R.V."/>
            <person name="Sawasaki H.E."/>
            <person name="da Silva A.C."/>
            <person name="da Silva A.M."/>
            <person name="da Silva F.R."/>
            <person name="da Silva W.A.Jr."/>
            <person name="da Silveira J.F."/>
            <person name="Silvestri M.L."/>
            <person name="Siqueira W.J."/>
            <person name="de Souza A.A."/>
            <person name="de Souza A.P."/>
            <person name="Terenzi M.F."/>
            <person name="Truffi D."/>
            <person name="Tsai S.M."/>
            <person name="Tsuhako M.H."/>
            <person name="Vallada H."/>
            <person name="Van Sluys M.A."/>
            <person name="Verjovski-Almeida S."/>
            <person name="Vettore A.L."/>
            <person name="Zago M.A."/>
            <person name="Zatz M."/>
            <person name="Meidanis J."/>
            <person name="Setubal J.C."/>
        </authorList>
    </citation>
    <scope>NUCLEOTIDE SEQUENCE [LARGE SCALE GENOMIC DNA]</scope>
    <source>
        <strain evidence="2 3">9a5c</strain>
    </source>
</reference>
<dbReference type="InterPro" id="IPR019401">
    <property type="entry name" value="Znf_CHCC"/>
</dbReference>
<dbReference type="AlphaFoldDB" id="Q9PH45"/>
<dbReference type="KEGG" id="xfa:XF_0101"/>
<proteinExistence type="predicted"/>
<dbReference type="Pfam" id="PF10276">
    <property type="entry name" value="zf-CHCC"/>
    <property type="match status" value="1"/>
</dbReference>
<dbReference type="eggNOG" id="COG4391">
    <property type="taxonomic scope" value="Bacteria"/>
</dbReference>
<name>Q9PH45_XYLFA</name>
<sequence>MTPSRAFTNRMTAVLTAKMLSHTLSMISPMSQTATAPANAQKRYTVHRRDLPLSCPMPEMALWNSHPRVYLPIEDEPNGEVTCPYCGAVYTLID</sequence>
<evidence type="ECO:0000313" key="2">
    <source>
        <dbReference type="EMBL" id="AAF82914.1"/>
    </source>
</evidence>
<gene>
    <name evidence="2" type="ordered locus">XF_0101</name>
</gene>
<evidence type="ECO:0000259" key="1">
    <source>
        <dbReference type="Pfam" id="PF10276"/>
    </source>
</evidence>
<feature type="domain" description="Zinc finger CHCC-type" evidence="1">
    <location>
        <begin position="65"/>
        <end position="90"/>
    </location>
</feature>
<protein>
    <recommendedName>
        <fullName evidence="1">Zinc finger CHCC-type domain-containing protein</fullName>
    </recommendedName>
</protein>
<dbReference type="Proteomes" id="UP000000812">
    <property type="component" value="Chromosome"/>
</dbReference>
<dbReference type="PIR" id="B82847">
    <property type="entry name" value="B82847"/>
</dbReference>
<dbReference type="EMBL" id="AE003849">
    <property type="protein sequence ID" value="AAF82914.1"/>
    <property type="molecule type" value="Genomic_DNA"/>
</dbReference>
<dbReference type="Gene3D" id="2.60.260.40">
    <property type="entry name" value="q5lls5 like domains"/>
    <property type="match status" value="1"/>
</dbReference>
<accession>Q9PH45</accession>